<evidence type="ECO:0000313" key="2">
    <source>
        <dbReference type="Proteomes" id="UP000325579"/>
    </source>
</evidence>
<dbReference type="GeneID" id="43668137"/>
<dbReference type="RefSeq" id="XP_031936018.1">
    <property type="nucleotide sequence ID" value="XM_032083446.1"/>
</dbReference>
<dbReference type="AlphaFoldDB" id="A0A5N7CXN0"/>
<accession>A0A5N7CXN0</accession>
<proteinExistence type="predicted"/>
<dbReference type="Proteomes" id="UP000325579">
    <property type="component" value="Unassembled WGS sequence"/>
</dbReference>
<reference evidence="1 2" key="1">
    <citation type="submission" date="2019-04" db="EMBL/GenBank/DDBJ databases">
        <authorList>
            <consortium name="DOE Joint Genome Institute"/>
            <person name="Mondo S."/>
            <person name="Kjaerbolling I."/>
            <person name="Vesth T."/>
            <person name="Frisvad J.C."/>
            <person name="Nybo J.L."/>
            <person name="Theobald S."/>
            <person name="Kildgaard S."/>
            <person name="Isbrandt T."/>
            <person name="Kuo A."/>
            <person name="Sato A."/>
            <person name="Lyhne E.K."/>
            <person name="Kogle M.E."/>
            <person name="Wiebenga A."/>
            <person name="Kun R.S."/>
            <person name="Lubbers R.J."/>
            <person name="Makela M.R."/>
            <person name="Barry K."/>
            <person name="Chovatia M."/>
            <person name="Clum A."/>
            <person name="Daum C."/>
            <person name="Haridas S."/>
            <person name="He G."/>
            <person name="LaButti K."/>
            <person name="Lipzen A."/>
            <person name="Riley R."/>
            <person name="Salamov A."/>
            <person name="Simmons B.A."/>
            <person name="Magnuson J.K."/>
            <person name="Henrissat B."/>
            <person name="Mortensen U.H."/>
            <person name="Larsen T.O."/>
            <person name="Devries R.P."/>
            <person name="Grigoriev I.V."/>
            <person name="Machida M."/>
            <person name="Baker S.E."/>
            <person name="Andersen M.R."/>
            <person name="Cantor M.N."/>
            <person name="Hua S.X."/>
        </authorList>
    </citation>
    <scope>NUCLEOTIDE SEQUENCE [LARGE SCALE GENOMIC DNA]</scope>
    <source>
        <strain evidence="1 2">CBS 119388</strain>
    </source>
</reference>
<protein>
    <submittedName>
        <fullName evidence="1">Uncharacterized protein</fullName>
    </submittedName>
</protein>
<name>A0A5N7CXN0_9EURO</name>
<sequence>MTRFILFFALPLYQRARASQMVPLSVIATVHSPLATLTGCQPTRTPYIFINSPQRGSLPATNNNPQASARATCESGINSSLQHK</sequence>
<organism evidence="1 2">
    <name type="scientific">Aspergillus pseudonomiae</name>
    <dbReference type="NCBI Taxonomy" id="1506151"/>
    <lineage>
        <taxon>Eukaryota</taxon>
        <taxon>Fungi</taxon>
        <taxon>Dikarya</taxon>
        <taxon>Ascomycota</taxon>
        <taxon>Pezizomycotina</taxon>
        <taxon>Eurotiomycetes</taxon>
        <taxon>Eurotiomycetidae</taxon>
        <taxon>Eurotiales</taxon>
        <taxon>Aspergillaceae</taxon>
        <taxon>Aspergillus</taxon>
        <taxon>Aspergillus subgen. Circumdati</taxon>
    </lineage>
</organism>
<gene>
    <name evidence="1" type="ORF">BDV37DRAFT_262593</name>
</gene>
<accession>A0A5N6IM93</accession>
<keyword evidence="2" id="KW-1185">Reference proteome</keyword>
<evidence type="ECO:0000313" key="1">
    <source>
        <dbReference type="EMBL" id="KAE8398699.1"/>
    </source>
</evidence>
<dbReference type="EMBL" id="ML736850">
    <property type="protein sequence ID" value="KAE8398699.1"/>
    <property type="molecule type" value="Genomic_DNA"/>
</dbReference>